<dbReference type="GO" id="GO:0008270">
    <property type="term" value="F:zinc ion binding"/>
    <property type="evidence" value="ECO:0007669"/>
    <property type="project" value="InterPro"/>
</dbReference>
<dbReference type="InterPro" id="IPR036864">
    <property type="entry name" value="Zn2-C6_fun-type_DNA-bd_sf"/>
</dbReference>
<dbReference type="Proteomes" id="UP000024533">
    <property type="component" value="Unassembled WGS sequence"/>
</dbReference>
<keyword evidence="5" id="KW-0539">Nucleus</keyword>
<dbReference type="GO" id="GO:0006351">
    <property type="term" value="P:DNA-templated transcription"/>
    <property type="evidence" value="ECO:0007669"/>
    <property type="project" value="InterPro"/>
</dbReference>
<dbReference type="PANTHER" id="PTHR46910">
    <property type="entry name" value="TRANSCRIPTION FACTOR PDR1"/>
    <property type="match status" value="1"/>
</dbReference>
<evidence type="ECO:0000256" key="7">
    <source>
        <dbReference type="SAM" id="MobiDB-lite"/>
    </source>
</evidence>
<feature type="compositionally biased region" description="Low complexity" evidence="7">
    <location>
        <begin position="104"/>
        <end position="116"/>
    </location>
</feature>
<dbReference type="Gene3D" id="4.10.240.10">
    <property type="entry name" value="Zn(2)-C6 fungal-type DNA-binding domain"/>
    <property type="match status" value="1"/>
</dbReference>
<keyword evidence="1" id="KW-0479">Metal-binding</keyword>
<dbReference type="CDD" id="cd12148">
    <property type="entry name" value="fungal_TF_MHR"/>
    <property type="match status" value="1"/>
</dbReference>
<dbReference type="GO" id="GO:0000981">
    <property type="term" value="F:DNA-binding transcription factor activity, RNA polymerase II-specific"/>
    <property type="evidence" value="ECO:0007669"/>
    <property type="project" value="InterPro"/>
</dbReference>
<accession>A0A059JHK8</accession>
<reference evidence="9 10" key="1">
    <citation type="submission" date="2014-02" db="EMBL/GenBank/DDBJ databases">
        <title>The Genome Sequence of Trichophyton interdigitale MR816.</title>
        <authorList>
            <consortium name="The Broad Institute Genomics Platform"/>
            <person name="Cuomo C.A."/>
            <person name="White T.C."/>
            <person name="Graser Y."/>
            <person name="Martinez-Rossi N."/>
            <person name="Heitman J."/>
            <person name="Young S.K."/>
            <person name="Zeng Q."/>
            <person name="Gargeya S."/>
            <person name="Abouelleil A."/>
            <person name="Alvarado L."/>
            <person name="Chapman S.B."/>
            <person name="Gainer-Dewar J."/>
            <person name="Goldberg J."/>
            <person name="Griggs A."/>
            <person name="Gujja S."/>
            <person name="Hansen M."/>
            <person name="Howarth C."/>
            <person name="Imamovic A."/>
            <person name="Larimer J."/>
            <person name="Martinez D."/>
            <person name="Murphy C."/>
            <person name="Pearson M.D."/>
            <person name="Persinoti G."/>
            <person name="Poon T."/>
            <person name="Priest M."/>
            <person name="Roberts A.D."/>
            <person name="Saif S."/>
            <person name="Shea T.D."/>
            <person name="Sykes S.N."/>
            <person name="Wortman J."/>
            <person name="Nusbaum C."/>
            <person name="Birren B."/>
        </authorList>
    </citation>
    <scope>NUCLEOTIDE SEQUENCE [LARGE SCALE GENOMIC DNA]</scope>
    <source>
        <strain evidence="9 10">MR816</strain>
    </source>
</reference>
<dbReference type="HOGENOM" id="CLU_007604_0_0_1"/>
<dbReference type="Pfam" id="PF00172">
    <property type="entry name" value="Zn_clus"/>
    <property type="match status" value="1"/>
</dbReference>
<feature type="compositionally biased region" description="Low complexity" evidence="7">
    <location>
        <begin position="720"/>
        <end position="732"/>
    </location>
</feature>
<keyword evidence="4" id="KW-0804">Transcription</keyword>
<dbReference type="SMART" id="SM00906">
    <property type="entry name" value="Fungal_trans"/>
    <property type="match status" value="1"/>
</dbReference>
<evidence type="ECO:0000256" key="3">
    <source>
        <dbReference type="ARBA" id="ARBA00023125"/>
    </source>
</evidence>
<dbReference type="InterPro" id="IPR007219">
    <property type="entry name" value="XnlR_reg_dom"/>
</dbReference>
<feature type="domain" description="Zn(2)-C6 fungal-type" evidence="8">
    <location>
        <begin position="136"/>
        <end position="167"/>
    </location>
</feature>
<dbReference type="GO" id="GO:0003677">
    <property type="term" value="F:DNA binding"/>
    <property type="evidence" value="ECO:0007669"/>
    <property type="project" value="UniProtKB-KW"/>
</dbReference>
<dbReference type="PANTHER" id="PTHR46910:SF1">
    <property type="entry name" value="MISCELLANEOUS ZN(II)2CYS6 TRANSCRIPTION FACTOR (EUROFUNG)-RELATED"/>
    <property type="match status" value="1"/>
</dbReference>
<dbReference type="InterPro" id="IPR001138">
    <property type="entry name" value="Zn2Cys6_DnaBD"/>
</dbReference>
<evidence type="ECO:0000313" key="10">
    <source>
        <dbReference type="Proteomes" id="UP000024533"/>
    </source>
</evidence>
<dbReference type="PROSITE" id="PS50048">
    <property type="entry name" value="ZN2_CY6_FUNGAL_2"/>
    <property type="match status" value="1"/>
</dbReference>
<dbReference type="AlphaFoldDB" id="A0A059JHK8"/>
<dbReference type="STRING" id="1215338.A0A059JHK8"/>
<evidence type="ECO:0000259" key="8">
    <source>
        <dbReference type="PROSITE" id="PS50048"/>
    </source>
</evidence>
<dbReference type="CDD" id="cd00067">
    <property type="entry name" value="GAL4"/>
    <property type="match status" value="1"/>
</dbReference>
<dbReference type="SMART" id="SM00066">
    <property type="entry name" value="GAL4"/>
    <property type="match status" value="1"/>
</dbReference>
<keyword evidence="6" id="KW-0175">Coiled coil</keyword>
<dbReference type="OrthoDB" id="2110361at2759"/>
<evidence type="ECO:0000256" key="4">
    <source>
        <dbReference type="ARBA" id="ARBA00023163"/>
    </source>
</evidence>
<organism evidence="9 10">
    <name type="scientific">Trichophyton interdigitale (strain MR816)</name>
    <dbReference type="NCBI Taxonomy" id="1215338"/>
    <lineage>
        <taxon>Eukaryota</taxon>
        <taxon>Fungi</taxon>
        <taxon>Dikarya</taxon>
        <taxon>Ascomycota</taxon>
        <taxon>Pezizomycotina</taxon>
        <taxon>Eurotiomycetes</taxon>
        <taxon>Eurotiomycetidae</taxon>
        <taxon>Onygenales</taxon>
        <taxon>Arthrodermataceae</taxon>
        <taxon>Trichophyton</taxon>
    </lineage>
</organism>
<dbReference type="InterPro" id="IPR050987">
    <property type="entry name" value="AtrR-like"/>
</dbReference>
<comment type="caution">
    <text evidence="9">The sequence shown here is derived from an EMBL/GenBank/DDBJ whole genome shotgun (WGS) entry which is preliminary data.</text>
</comment>
<evidence type="ECO:0000256" key="5">
    <source>
        <dbReference type="ARBA" id="ARBA00023242"/>
    </source>
</evidence>
<gene>
    <name evidence="9" type="ORF">H109_00967</name>
</gene>
<evidence type="ECO:0000256" key="1">
    <source>
        <dbReference type="ARBA" id="ARBA00022723"/>
    </source>
</evidence>
<dbReference type="SUPFAM" id="SSF57701">
    <property type="entry name" value="Zn2/Cys6 DNA-binding domain"/>
    <property type="match status" value="1"/>
</dbReference>
<keyword evidence="2" id="KW-0805">Transcription regulation</keyword>
<feature type="compositionally biased region" description="Pro residues" evidence="7">
    <location>
        <begin position="1"/>
        <end position="12"/>
    </location>
</feature>
<evidence type="ECO:0000256" key="2">
    <source>
        <dbReference type="ARBA" id="ARBA00023015"/>
    </source>
</evidence>
<feature type="region of interest" description="Disordered" evidence="7">
    <location>
        <begin position="1"/>
        <end position="60"/>
    </location>
</feature>
<dbReference type="PROSITE" id="PS00463">
    <property type="entry name" value="ZN2_CY6_FUNGAL_1"/>
    <property type="match status" value="1"/>
</dbReference>
<feature type="region of interest" description="Disordered" evidence="7">
    <location>
        <begin position="772"/>
        <end position="811"/>
    </location>
</feature>
<protein>
    <recommendedName>
        <fullName evidence="8">Zn(2)-C6 fungal-type domain-containing protein</fullName>
    </recommendedName>
</protein>
<dbReference type="EMBL" id="AOKY01000078">
    <property type="protein sequence ID" value="KDB27254.1"/>
    <property type="molecule type" value="Genomic_DNA"/>
</dbReference>
<keyword evidence="10" id="KW-1185">Reference proteome</keyword>
<name>A0A059JHK8_TRIIM</name>
<feature type="region of interest" description="Disordered" evidence="7">
    <location>
        <begin position="104"/>
        <end position="130"/>
    </location>
</feature>
<feature type="coiled-coil region" evidence="6">
    <location>
        <begin position="174"/>
        <end position="201"/>
    </location>
</feature>
<sequence>MQRQQYPPPPPRSQQSGYYASSPVSSISSTSTTAPRPPSEPGCGSAPHRGPPGNGLKISNLLYTSAPHNQHMSMSNAYHPQYDYSQMQHGERPGLLLSPLHNGSISDASSSASHISPAVPQQSHKRAYRQRRKDPSCDACRERKVKCDASDSSSCTECSNRNVRCLFTKETNRRMSSIKQVQDLERQLAQAKLQLQQLRSGAPKAASLMGSDSDMNEDMPAIPEIGSQPARLHTPNVNYDFSRVCSKMRVYGDGLLHFPQTPYFLRPQPVLDADVPPLPPTNIAHVLMRHYFSCVHCLYPVLHWPTILHVYERVHQTGTLQGVSRGWAAVFFALLGCGSLHSLDRDLIAKGKEYIKTSMGLIDLWQNTFSIEQARGAMLVSIYLSELNINSVSWVWLGAAVRIAQDLGFHMESGPWEPMDGEMRKRVWWSIYSWERLSALELGRPLAIIDEDCDISLPSSIEEQLIQEGTPAPDQKSNPLLVIVHIMRCVSQLTKALKSLVISSDTLELFDRHFRACLNSFPADYHMQSNQYLDPRSLSPVIILQNTRLVLHRHNLSPGCPPEIRNIAMDHCLAVARDTTGILTRCMRSPTPGEPGAPSKVNGDDWRYLLAAAATSVICKHIWRCILLLLCRADYAAALVCIQACSAIGDARAVNIASGRYITFFLKFLLQKQQKEGSFNFVDDEELMAYVSGDLQSSMDTSWVWRSTCSNPSLDLGAKPPSSTLVTSSPPLMTESADTGRADGAETDDQAQDWGGWGWVEMVTQRLLAEQQQQSNAISPNGLDDNSRLDRPVPNGVNAPCRSPETATSPCQKSNISKMTIANII</sequence>
<feature type="region of interest" description="Disordered" evidence="7">
    <location>
        <begin position="715"/>
        <end position="753"/>
    </location>
</feature>
<dbReference type="Pfam" id="PF04082">
    <property type="entry name" value="Fungal_trans"/>
    <property type="match status" value="1"/>
</dbReference>
<evidence type="ECO:0000256" key="6">
    <source>
        <dbReference type="SAM" id="Coils"/>
    </source>
</evidence>
<evidence type="ECO:0000313" key="9">
    <source>
        <dbReference type="EMBL" id="KDB27254.1"/>
    </source>
</evidence>
<feature type="compositionally biased region" description="Low complexity" evidence="7">
    <location>
        <begin position="13"/>
        <end position="34"/>
    </location>
</feature>
<keyword evidence="3" id="KW-0238">DNA-binding</keyword>
<proteinExistence type="predicted"/>
<dbReference type="OMA" id="CIHSVLP"/>